<keyword evidence="6 7" id="KW-0472">Membrane</keyword>
<dbReference type="GO" id="GO:0005886">
    <property type="term" value="C:plasma membrane"/>
    <property type="evidence" value="ECO:0007669"/>
    <property type="project" value="TreeGrafter"/>
</dbReference>
<accession>Q20YQ0</accession>
<proteinExistence type="predicted"/>
<evidence type="ECO:0000256" key="4">
    <source>
        <dbReference type="ARBA" id="ARBA00022692"/>
    </source>
</evidence>
<protein>
    <submittedName>
        <fullName evidence="9">Glycosyl transferase, family 2</fullName>
    </submittedName>
</protein>
<evidence type="ECO:0000256" key="2">
    <source>
        <dbReference type="ARBA" id="ARBA00022676"/>
    </source>
</evidence>
<dbReference type="KEGG" id="rpc:RPC_4212"/>
<dbReference type="eggNOG" id="COG0463">
    <property type="taxonomic scope" value="Bacteria"/>
</dbReference>
<dbReference type="RefSeq" id="WP_011474617.1">
    <property type="nucleotide sequence ID" value="NC_007925.1"/>
</dbReference>
<dbReference type="HOGENOM" id="CLU_033536_0_1_5"/>
<dbReference type="InterPro" id="IPR029044">
    <property type="entry name" value="Nucleotide-diphossugar_trans"/>
</dbReference>
<dbReference type="AlphaFoldDB" id="Q20YQ0"/>
<sequence>MDNAAARKPSVSIICPVYNEDQSIPLFFDRLMTVIGPLRETFDFELIFMNNASTDGSLDAIAQIRRSHDWVHVITLSRNFGYQASLTCGLTNASGDASIFIDVDCEDPPEMIPTFLDHWQRGFDIVYGQRVARPESAVLVAARKVFYRLTRLIADNDFILDMAEFALMNSRVRQVCLNNRSTYPFIRNEIAYAGFRRHAIPFERQTRVAGTTHYNLVRMTTFAIAGILSASTFPLRLAAYIAAVLVPLNLLAALLCLFGGVSDLKWLEHLNWAATILSVGSIALFVARIYKNGINRPLYVIDQQQTAFPRATLDHGELRN</sequence>
<dbReference type="Gene3D" id="3.90.550.10">
    <property type="entry name" value="Spore Coat Polysaccharide Biosynthesis Protein SpsA, Chain A"/>
    <property type="match status" value="1"/>
</dbReference>
<dbReference type="InterPro" id="IPR050256">
    <property type="entry name" value="Glycosyltransferase_2"/>
</dbReference>
<dbReference type="SUPFAM" id="SSF53448">
    <property type="entry name" value="Nucleotide-diphospho-sugar transferases"/>
    <property type="match status" value="1"/>
</dbReference>
<evidence type="ECO:0000259" key="8">
    <source>
        <dbReference type="Pfam" id="PF00535"/>
    </source>
</evidence>
<dbReference type="PANTHER" id="PTHR48090:SF1">
    <property type="entry name" value="PROPHAGE BACTOPRENOL GLUCOSYL TRANSFERASE HOMOLOG"/>
    <property type="match status" value="1"/>
</dbReference>
<keyword evidence="5 7" id="KW-1133">Transmembrane helix</keyword>
<evidence type="ECO:0000256" key="1">
    <source>
        <dbReference type="ARBA" id="ARBA00004141"/>
    </source>
</evidence>
<dbReference type="InterPro" id="IPR001173">
    <property type="entry name" value="Glyco_trans_2-like"/>
</dbReference>
<dbReference type="GO" id="GO:0016757">
    <property type="term" value="F:glycosyltransferase activity"/>
    <property type="evidence" value="ECO:0007669"/>
    <property type="project" value="UniProtKB-KW"/>
</dbReference>
<reference evidence="9" key="1">
    <citation type="submission" date="2006-03" db="EMBL/GenBank/DDBJ databases">
        <title>Complete sequence of Rhodopseudomonas palustris BisB18.</title>
        <authorList>
            <consortium name="US DOE Joint Genome Institute"/>
            <person name="Copeland A."/>
            <person name="Lucas S."/>
            <person name="Lapidus A."/>
            <person name="Barry K."/>
            <person name="Detter J.C."/>
            <person name="Glavina del Rio T."/>
            <person name="Hammon N."/>
            <person name="Israni S."/>
            <person name="Dalin E."/>
            <person name="Tice H."/>
            <person name="Pitluck S."/>
            <person name="Chain P."/>
            <person name="Malfatti S."/>
            <person name="Shin M."/>
            <person name="Vergez L."/>
            <person name="Schmutz J."/>
            <person name="Larimer F."/>
            <person name="Land M."/>
            <person name="Hauser L."/>
            <person name="Pelletier D.A."/>
            <person name="Kyrpides N."/>
            <person name="Anderson I."/>
            <person name="Oda Y."/>
            <person name="Harwood C.S."/>
            <person name="Richardson P."/>
        </authorList>
    </citation>
    <scope>NUCLEOTIDE SEQUENCE [LARGE SCALE GENOMIC DNA]</scope>
    <source>
        <strain evidence="9">BisB18</strain>
    </source>
</reference>
<gene>
    <name evidence="9" type="ordered locus">RPC_4212</name>
</gene>
<evidence type="ECO:0000256" key="5">
    <source>
        <dbReference type="ARBA" id="ARBA00022989"/>
    </source>
</evidence>
<evidence type="ECO:0000256" key="6">
    <source>
        <dbReference type="ARBA" id="ARBA00023136"/>
    </source>
</evidence>
<evidence type="ECO:0000256" key="3">
    <source>
        <dbReference type="ARBA" id="ARBA00022679"/>
    </source>
</evidence>
<keyword evidence="2" id="KW-0328">Glycosyltransferase</keyword>
<dbReference type="EMBL" id="CP000301">
    <property type="protein sequence ID" value="ABD89736.1"/>
    <property type="molecule type" value="Genomic_DNA"/>
</dbReference>
<organism evidence="9">
    <name type="scientific">Rhodopseudomonas palustris (strain BisB18)</name>
    <dbReference type="NCBI Taxonomy" id="316056"/>
    <lineage>
        <taxon>Bacteria</taxon>
        <taxon>Pseudomonadati</taxon>
        <taxon>Pseudomonadota</taxon>
        <taxon>Alphaproteobacteria</taxon>
        <taxon>Hyphomicrobiales</taxon>
        <taxon>Nitrobacteraceae</taxon>
        <taxon>Rhodopseudomonas</taxon>
    </lineage>
</organism>
<dbReference type="STRING" id="316056.RPC_4212"/>
<dbReference type="CDD" id="cd04187">
    <property type="entry name" value="DPM1_like_bac"/>
    <property type="match status" value="1"/>
</dbReference>
<evidence type="ECO:0000256" key="7">
    <source>
        <dbReference type="SAM" id="Phobius"/>
    </source>
</evidence>
<keyword evidence="4 7" id="KW-0812">Transmembrane</keyword>
<comment type="subcellular location">
    <subcellularLocation>
        <location evidence="1">Membrane</location>
        <topology evidence="1">Multi-pass membrane protein</topology>
    </subcellularLocation>
</comment>
<feature type="domain" description="Glycosyltransferase 2-like" evidence="8">
    <location>
        <begin position="12"/>
        <end position="143"/>
    </location>
</feature>
<evidence type="ECO:0000313" key="9">
    <source>
        <dbReference type="EMBL" id="ABD89736.1"/>
    </source>
</evidence>
<feature type="transmembrane region" description="Helical" evidence="7">
    <location>
        <begin position="272"/>
        <end position="290"/>
    </location>
</feature>
<keyword evidence="3 9" id="KW-0808">Transferase</keyword>
<feature type="transmembrane region" description="Helical" evidence="7">
    <location>
        <begin position="237"/>
        <end position="260"/>
    </location>
</feature>
<dbReference type="OrthoDB" id="9807795at2"/>
<dbReference type="PANTHER" id="PTHR48090">
    <property type="entry name" value="UNDECAPRENYL-PHOSPHATE 4-DEOXY-4-FORMAMIDO-L-ARABINOSE TRANSFERASE-RELATED"/>
    <property type="match status" value="1"/>
</dbReference>
<dbReference type="CAZy" id="GT2">
    <property type="family name" value="Glycosyltransferase Family 2"/>
</dbReference>
<dbReference type="Pfam" id="PF00535">
    <property type="entry name" value="Glycos_transf_2"/>
    <property type="match status" value="1"/>
</dbReference>
<name>Q20YQ0_RHOPB</name>